<gene>
    <name evidence="1" type="ORF">DAA48_21675</name>
</gene>
<evidence type="ECO:0000313" key="1">
    <source>
        <dbReference type="EMBL" id="PTH79050.1"/>
    </source>
</evidence>
<reference evidence="1 2" key="1">
    <citation type="submission" date="2018-03" db="EMBL/GenBank/DDBJ databases">
        <title>Aeromonas veronii whole genome sequencing and analysis.</title>
        <authorList>
            <person name="Xie H."/>
            <person name="Liu T."/>
            <person name="Wang K."/>
        </authorList>
    </citation>
    <scope>NUCLEOTIDE SEQUENCE [LARGE SCALE GENOMIC DNA]</scope>
    <source>
        <strain evidence="1 2">XH.VA.1</strain>
    </source>
</reference>
<dbReference type="EMBL" id="PZKL01000045">
    <property type="protein sequence ID" value="PTH79050.1"/>
    <property type="molecule type" value="Genomic_DNA"/>
</dbReference>
<sequence length="114" mass="12980">MSSTVAYLTVAMFNRYNAAQKSGVEQLKTRMEELGGESGLMETINDKANQTNSYLDENVNWDENNDVFDYKYIDTSGEDEKSLDAAVWDAILNGKEIEETLAEWMKKETPHLVM</sequence>
<name>A0A2T4MWT8_AERVE</name>
<protein>
    <submittedName>
        <fullName evidence="1">Uncharacterized protein</fullName>
    </submittedName>
</protein>
<comment type="caution">
    <text evidence="1">The sequence shown here is derived from an EMBL/GenBank/DDBJ whole genome shotgun (WGS) entry which is preliminary data.</text>
</comment>
<proteinExistence type="predicted"/>
<dbReference type="AlphaFoldDB" id="A0A2T4MWT8"/>
<dbReference type="Proteomes" id="UP000241986">
    <property type="component" value="Unassembled WGS sequence"/>
</dbReference>
<evidence type="ECO:0000313" key="2">
    <source>
        <dbReference type="Proteomes" id="UP000241986"/>
    </source>
</evidence>
<dbReference type="RefSeq" id="WP_107684675.1">
    <property type="nucleotide sequence ID" value="NZ_PZKL01000045.1"/>
</dbReference>
<accession>A0A2T4MWT8</accession>
<organism evidence="1 2">
    <name type="scientific">Aeromonas veronii</name>
    <dbReference type="NCBI Taxonomy" id="654"/>
    <lineage>
        <taxon>Bacteria</taxon>
        <taxon>Pseudomonadati</taxon>
        <taxon>Pseudomonadota</taxon>
        <taxon>Gammaproteobacteria</taxon>
        <taxon>Aeromonadales</taxon>
        <taxon>Aeromonadaceae</taxon>
        <taxon>Aeromonas</taxon>
    </lineage>
</organism>